<comment type="function">
    <text evidence="2">Mediates coordination of peptidoglycan synthesis and outer membrane constriction during cell division.</text>
</comment>
<dbReference type="Gene3D" id="1.20.5.110">
    <property type="match status" value="1"/>
</dbReference>
<dbReference type="Proteomes" id="UP000008888">
    <property type="component" value="Chromosome"/>
</dbReference>
<dbReference type="InterPro" id="IPR011990">
    <property type="entry name" value="TPR-like_helical_dom_sf"/>
</dbReference>
<dbReference type="GO" id="GO:0070206">
    <property type="term" value="P:protein trimerization"/>
    <property type="evidence" value="ECO:0007669"/>
    <property type="project" value="InterPro"/>
</dbReference>
<feature type="chain" id="PRO_5009991593" description="Cell division coordinator CpoB" evidence="2">
    <location>
        <begin position="22"/>
        <end position="288"/>
    </location>
</feature>
<dbReference type="OrthoDB" id="9768142at2"/>
<reference evidence="7" key="3">
    <citation type="submission" date="2011-05" db="EMBL/GenBank/DDBJ databases">
        <title>Complete sequence of Methylomonas methanica MC09.</title>
        <authorList>
            <consortium name="US DOE Joint Genome Institute"/>
            <person name="Lucas S."/>
            <person name="Han J."/>
            <person name="Lapidus A."/>
            <person name="Cheng J.-F."/>
            <person name="Goodwin L."/>
            <person name="Pitluck S."/>
            <person name="Peters L."/>
            <person name="Mikhailova N."/>
            <person name="Teshima H."/>
            <person name="Han C."/>
            <person name="Tapia R."/>
            <person name="Land M."/>
            <person name="Hauser L."/>
            <person name="Kyrpides N."/>
            <person name="Ivanova N."/>
            <person name="Pagani I."/>
            <person name="Stein L."/>
            <person name="Woyke T."/>
        </authorList>
    </citation>
    <scope>NUCLEOTIDE SEQUENCE [LARGE SCALE GENOMIC DNA]</scope>
    <source>
        <strain evidence="7">MC09</strain>
    </source>
</reference>
<dbReference type="InterPro" id="IPR034706">
    <property type="entry name" value="CpoB"/>
</dbReference>
<dbReference type="Pfam" id="PF16331">
    <property type="entry name" value="TolA_bind_tri"/>
    <property type="match status" value="1"/>
</dbReference>
<dbReference type="Gene3D" id="1.25.40.10">
    <property type="entry name" value="Tetratricopeptide repeat domain"/>
    <property type="match status" value="1"/>
</dbReference>
<feature type="domain" description="YbgF trimerisation" evidence="5">
    <location>
        <begin position="44"/>
        <end position="100"/>
    </location>
</feature>
<proteinExistence type="inferred from homology"/>
<dbReference type="InterPro" id="IPR014162">
    <property type="entry name" value="CpoB_C"/>
</dbReference>
<dbReference type="InterPro" id="IPR032519">
    <property type="entry name" value="YbgF_tri"/>
</dbReference>
<dbReference type="RefSeq" id="WP_013818177.1">
    <property type="nucleotide sequence ID" value="NC_015572.1"/>
</dbReference>
<keyword evidence="7" id="KW-1185">Reference proteome</keyword>
<dbReference type="eggNOG" id="COG1729">
    <property type="taxonomic scope" value="Bacteria"/>
</dbReference>
<organism evidence="6 7">
    <name type="scientific">Methylomonas methanica (strain DSM 25384 / MC09)</name>
    <dbReference type="NCBI Taxonomy" id="857087"/>
    <lineage>
        <taxon>Bacteria</taxon>
        <taxon>Pseudomonadati</taxon>
        <taxon>Pseudomonadota</taxon>
        <taxon>Gammaproteobacteria</taxon>
        <taxon>Methylococcales</taxon>
        <taxon>Methylococcaceae</taxon>
        <taxon>Methylomonas</taxon>
    </lineage>
</organism>
<evidence type="ECO:0000256" key="1">
    <source>
        <dbReference type="ARBA" id="ARBA00022729"/>
    </source>
</evidence>
<protein>
    <recommendedName>
        <fullName evidence="2">Cell division coordinator CpoB</fullName>
    </recommendedName>
</protein>
<keyword evidence="1 2" id="KW-0732">Signal</keyword>
<dbReference type="InterPro" id="IPR019734">
    <property type="entry name" value="TPR_rpt"/>
</dbReference>
<feature type="domain" description="Outer membrane lipoprotein BamD-like" evidence="4">
    <location>
        <begin position="164"/>
        <end position="261"/>
    </location>
</feature>
<evidence type="ECO:0000313" key="6">
    <source>
        <dbReference type="EMBL" id="AEF99918.1"/>
    </source>
</evidence>
<dbReference type="InterPro" id="IPR039565">
    <property type="entry name" value="BamD-like"/>
</dbReference>
<keyword evidence="2" id="KW-0131">Cell cycle</keyword>
<gene>
    <name evidence="2" type="primary">cpoB</name>
    <name evidence="6" type="ordered locus">Metme_1496</name>
</gene>
<dbReference type="AlphaFoldDB" id="F9ZZV0"/>
<accession>F9ZZV0</accession>
<keyword evidence="2" id="KW-0132">Cell division</keyword>
<dbReference type="HAMAP" id="MF_02066">
    <property type="entry name" value="CpoB"/>
    <property type="match status" value="1"/>
</dbReference>
<evidence type="ECO:0000259" key="5">
    <source>
        <dbReference type="Pfam" id="PF16331"/>
    </source>
</evidence>
<dbReference type="Pfam" id="PF13525">
    <property type="entry name" value="YfiO"/>
    <property type="match status" value="1"/>
</dbReference>
<evidence type="ECO:0000313" key="7">
    <source>
        <dbReference type="Proteomes" id="UP000008888"/>
    </source>
</evidence>
<evidence type="ECO:0000259" key="4">
    <source>
        <dbReference type="Pfam" id="PF13525"/>
    </source>
</evidence>
<reference key="2">
    <citation type="submission" date="2011-05" db="EMBL/GenBank/DDBJ databases">
        <title>Complete genome sequence of the aerobic marine methanotroph Methylomonas methanica MC09.</title>
        <authorList>
            <person name="Boden R."/>
            <person name="Cunliffe M."/>
            <person name="Scanlan J."/>
            <person name="Moussard H."/>
            <person name="Kits K.D."/>
            <person name="Klotz M."/>
            <person name="Jetten M."/>
            <person name="Vuilleumier S."/>
            <person name="Han J."/>
            <person name="Peters L."/>
            <person name="Mikhailova N."/>
            <person name="Teshima H."/>
            <person name="Tapia R."/>
            <person name="Kyrpides N."/>
            <person name="Ivanova N."/>
            <person name="Pagani I."/>
            <person name="Cheng J.-F."/>
            <person name="Goodwin L."/>
            <person name="Han C."/>
            <person name="Hauser L."/>
            <person name="Land M."/>
            <person name="Lapidus A."/>
            <person name="Lucas S."/>
            <person name="Pitluck S."/>
            <person name="Woyke T."/>
            <person name="Stein L.Y."/>
            <person name="Murrell C."/>
        </authorList>
    </citation>
    <scope>NUCLEOTIDE SEQUENCE</scope>
    <source>
        <strain>MC09</strain>
    </source>
</reference>
<comment type="subcellular location">
    <subcellularLocation>
        <location evidence="2">Periplasm</location>
    </subcellularLocation>
</comment>
<dbReference type="EMBL" id="CP002738">
    <property type="protein sequence ID" value="AEF99918.1"/>
    <property type="molecule type" value="Genomic_DNA"/>
</dbReference>
<comment type="similarity">
    <text evidence="2">Belongs to the CpoB family.</text>
</comment>
<evidence type="ECO:0000256" key="2">
    <source>
        <dbReference type="HAMAP-Rule" id="MF_02066"/>
    </source>
</evidence>
<feature type="repeat" description="TPR" evidence="3">
    <location>
        <begin position="203"/>
        <end position="236"/>
    </location>
</feature>
<keyword evidence="2" id="KW-0574">Periplasm</keyword>
<name>F9ZZV0_METMM</name>
<reference evidence="6 7" key="1">
    <citation type="journal article" date="2011" name="J. Bacteriol.">
        <title>Complete Genome Sequence of the Aerobic Marine Methanotroph Methylomonas methanica MC09.</title>
        <authorList>
            <person name="Boden R."/>
            <person name="Cunliffe M."/>
            <person name="Scanlan J."/>
            <person name="Moussard H."/>
            <person name="Kits K.D."/>
            <person name="Klotz M.G."/>
            <person name="Jetten M.S."/>
            <person name="Vuilleumier S."/>
            <person name="Han J."/>
            <person name="Peters L."/>
            <person name="Mikhailova N."/>
            <person name="Teshima H."/>
            <person name="Tapia R."/>
            <person name="Kyrpides N."/>
            <person name="Ivanova N."/>
            <person name="Pagani I."/>
            <person name="Cheng J.F."/>
            <person name="Goodwin L."/>
            <person name="Han C."/>
            <person name="Hauser L."/>
            <person name="Land M.L."/>
            <person name="Lapidus A."/>
            <person name="Lucas S."/>
            <person name="Pitluck S."/>
            <person name="Woyke T."/>
            <person name="Stein L."/>
            <person name="Murrell J.C."/>
        </authorList>
    </citation>
    <scope>NUCLEOTIDE SEQUENCE [LARGE SCALE GENOMIC DNA]</scope>
    <source>
        <strain evidence="6 7">MC09</strain>
    </source>
</reference>
<dbReference type="STRING" id="857087.Metme_1496"/>
<evidence type="ECO:0000256" key="3">
    <source>
        <dbReference type="PROSITE-ProRule" id="PRU00339"/>
    </source>
</evidence>
<feature type="coiled-coil region" evidence="2">
    <location>
        <begin position="53"/>
        <end position="80"/>
    </location>
</feature>
<dbReference type="HOGENOM" id="CLU_044315_2_1_6"/>
<keyword evidence="3" id="KW-0802">TPR repeat</keyword>
<dbReference type="GO" id="GO:0030288">
    <property type="term" value="C:outer membrane-bounded periplasmic space"/>
    <property type="evidence" value="ECO:0007669"/>
    <property type="project" value="UniProtKB-UniRule"/>
</dbReference>
<sequence precursor="true">MKKTALLMLCAHFGLMTEAGALPVNNSGYQGNAGYGAPAAGADSAIFEVLGRLEQLQLEVQQLRGIVEEQSQTIADLERKQSNMYSDLDDRIQLLSSPAQPAGAQSATTDTAQAAVPASAATATATEQPAAAAATVAPTPAAPETPVAEVKAAETPAVPVVAKASEKERYQEAYETLRNGHNAKAIQMFEALQSDFPAGEFSDNAQYWLGEAYKINREYDKARAAFNKVVSQYPKSSKVPDALLKLGYIEFDQQNMAKARDYLTGITTSYPETTAAHLASKKLAQMPQ</sequence>
<dbReference type="KEGG" id="mmt:Metme_1496"/>
<dbReference type="SUPFAM" id="SSF48452">
    <property type="entry name" value="TPR-like"/>
    <property type="match status" value="1"/>
</dbReference>
<dbReference type="PROSITE" id="PS50005">
    <property type="entry name" value="TPR"/>
    <property type="match status" value="1"/>
</dbReference>
<dbReference type="NCBIfam" id="TIGR02795">
    <property type="entry name" value="tol_pal_ybgF"/>
    <property type="match status" value="1"/>
</dbReference>
<dbReference type="GO" id="GO:0043093">
    <property type="term" value="P:FtsZ-dependent cytokinesis"/>
    <property type="evidence" value="ECO:0007669"/>
    <property type="project" value="UniProtKB-UniRule"/>
</dbReference>
<keyword evidence="2" id="KW-0175">Coiled coil</keyword>
<feature type="signal peptide" evidence="2">
    <location>
        <begin position="1"/>
        <end position="21"/>
    </location>
</feature>